<evidence type="ECO:0000313" key="2">
    <source>
        <dbReference type="EMBL" id="SUQ16433.1"/>
    </source>
</evidence>
<keyword evidence="3" id="KW-1185">Reference proteome</keyword>
<dbReference type="AlphaFoldDB" id="A0A315ZLC4"/>
<gene>
    <name evidence="2" type="ORF">SAMN05216529_1321</name>
</gene>
<keyword evidence="1" id="KW-0812">Transmembrane</keyword>
<feature type="transmembrane region" description="Helical" evidence="1">
    <location>
        <begin position="35"/>
        <end position="54"/>
    </location>
</feature>
<accession>A0A315ZLC4</accession>
<sequence>MLLLIITKLKRKESIDVFSYKYIIQEEMKGAVETMMGMIMIAFMAVLSAAYIMASLNTQKAQNYHSTIVAEVEAGDFSEVVIQSCKRKALENGYTDLVIEPLISTKNEKYAKVTLTYDYTLPVLNLFLEHQIAGYAR</sequence>
<evidence type="ECO:0008006" key="4">
    <source>
        <dbReference type="Google" id="ProtNLM"/>
    </source>
</evidence>
<evidence type="ECO:0000313" key="3">
    <source>
        <dbReference type="Proteomes" id="UP000254051"/>
    </source>
</evidence>
<protein>
    <recommendedName>
        <fullName evidence="4">TadE-like protein</fullName>
    </recommendedName>
</protein>
<keyword evidence="1" id="KW-1133">Transmembrane helix</keyword>
<organism evidence="2 3">
    <name type="scientific">Faecalicatena contorta</name>
    <dbReference type="NCBI Taxonomy" id="39482"/>
    <lineage>
        <taxon>Bacteria</taxon>
        <taxon>Bacillati</taxon>
        <taxon>Bacillota</taxon>
        <taxon>Clostridia</taxon>
        <taxon>Lachnospirales</taxon>
        <taxon>Lachnospiraceae</taxon>
        <taxon>Faecalicatena</taxon>
    </lineage>
</organism>
<proteinExistence type="predicted"/>
<dbReference type="Proteomes" id="UP000254051">
    <property type="component" value="Unassembled WGS sequence"/>
</dbReference>
<keyword evidence="1" id="KW-0472">Membrane</keyword>
<evidence type="ECO:0000256" key="1">
    <source>
        <dbReference type="SAM" id="Phobius"/>
    </source>
</evidence>
<reference evidence="3" key="1">
    <citation type="submission" date="2017-07" db="EMBL/GenBank/DDBJ databases">
        <authorList>
            <person name="Varghese N."/>
            <person name="Submissions S."/>
        </authorList>
    </citation>
    <scope>NUCLEOTIDE SEQUENCE [LARGE SCALE GENOMIC DNA]</scope>
    <source>
        <strain evidence="3">NLAE-zl-C134</strain>
    </source>
</reference>
<name>A0A315ZLC4_9FIRM</name>
<dbReference type="EMBL" id="UHJJ01000032">
    <property type="protein sequence ID" value="SUQ16433.1"/>
    <property type="molecule type" value="Genomic_DNA"/>
</dbReference>
<dbReference type="RefSeq" id="WP_242992550.1">
    <property type="nucleotide sequence ID" value="NZ_QGDS01000032.1"/>
</dbReference>